<dbReference type="STRING" id="1817864.A2Z21_04130"/>
<feature type="domain" description="ATP-grasp" evidence="9">
    <location>
        <begin position="120"/>
        <end position="315"/>
    </location>
</feature>
<proteinExistence type="predicted"/>
<dbReference type="GO" id="GO:0046872">
    <property type="term" value="F:metal ion binding"/>
    <property type="evidence" value="ECO:0007669"/>
    <property type="project" value="InterPro"/>
</dbReference>
<dbReference type="NCBIfam" id="NF006367">
    <property type="entry name" value="PRK08591.1"/>
    <property type="match status" value="1"/>
</dbReference>
<gene>
    <name evidence="11" type="ORF">A2Z21_04130</name>
</gene>
<evidence type="ECO:0000256" key="4">
    <source>
        <dbReference type="ARBA" id="ARBA00022741"/>
    </source>
</evidence>
<protein>
    <recommendedName>
        <fullName evidence="2">biotin carboxylase</fullName>
        <ecNumber evidence="2">6.3.4.14</ecNumber>
    </recommendedName>
</protein>
<dbReference type="InterPro" id="IPR005479">
    <property type="entry name" value="CPAse_ATP-bd"/>
</dbReference>
<feature type="non-terminal residue" evidence="11">
    <location>
        <position position="431"/>
    </location>
</feature>
<organism evidence="11 12">
    <name type="scientific">Fraserbacteria sp. (strain RBG_16_55_9)</name>
    <dbReference type="NCBI Taxonomy" id="1817864"/>
    <lineage>
        <taxon>Bacteria</taxon>
        <taxon>Candidatus Fraseribacteriota</taxon>
    </lineage>
</organism>
<dbReference type="InterPro" id="IPR005481">
    <property type="entry name" value="BC-like_N"/>
</dbReference>
<dbReference type="PANTHER" id="PTHR48095:SF2">
    <property type="entry name" value="BIOTIN CARBOXYLASE, CHLOROPLASTIC"/>
    <property type="match status" value="1"/>
</dbReference>
<sequence length="431" mass="47520">MFKKILIANRGEIALRVVEACRQMGIRSVAVFSEADRSSLHVKLADEAYCIGPAEARLSYLNLAAIMSAAEISQAEAIHPGYGFLAEDPHFAEVCEESKIKFIGPSYRVMQLSGDKLATKRELAQAGLPIVPGTEGLKTEADAKEAAQALGYPLVIKASAGGGGRGIRLVREESELVQHFHAARREAEAAFGIADVYLERYLQEARHIEVQVLGDEHGNVVHWGERECSIQRRYQKLIEESPAASLPSKLRDSILVAALEAARALDYHNAGTVEFLVSGKEFYLIEVNARIQVEHPVSEMRTGRDLIAEQIKIAAGERLGYSQDQIKLKGHALECRINAEDPSRNFMPSTGRLQIRSWPGGPGVRIDSHISNDTEIGPYYDSLLAKVITYADDREAARARMVGALRRLELEGLATTRDLCIEILEHPLFIS</sequence>
<evidence type="ECO:0000313" key="12">
    <source>
        <dbReference type="Proteomes" id="UP000179157"/>
    </source>
</evidence>
<dbReference type="SUPFAM" id="SSF52440">
    <property type="entry name" value="PreATP-grasp domain"/>
    <property type="match status" value="1"/>
</dbReference>
<evidence type="ECO:0000256" key="5">
    <source>
        <dbReference type="ARBA" id="ARBA00022840"/>
    </source>
</evidence>
<evidence type="ECO:0000256" key="6">
    <source>
        <dbReference type="ARBA" id="ARBA00023267"/>
    </source>
</evidence>
<dbReference type="PROSITE" id="PS50979">
    <property type="entry name" value="BC"/>
    <property type="match status" value="1"/>
</dbReference>
<evidence type="ECO:0000256" key="2">
    <source>
        <dbReference type="ARBA" id="ARBA00013263"/>
    </source>
</evidence>
<evidence type="ECO:0000256" key="7">
    <source>
        <dbReference type="ARBA" id="ARBA00048600"/>
    </source>
</evidence>
<dbReference type="InterPro" id="IPR016185">
    <property type="entry name" value="PreATP-grasp_dom_sf"/>
</dbReference>
<evidence type="ECO:0000256" key="3">
    <source>
        <dbReference type="ARBA" id="ARBA00022598"/>
    </source>
</evidence>
<accession>A0A1F5UP17</accession>
<dbReference type="PROSITE" id="PS50975">
    <property type="entry name" value="ATP_GRASP"/>
    <property type="match status" value="1"/>
</dbReference>
<comment type="function">
    <text evidence="1">This protein is a component of the acetyl coenzyme A carboxylase complex; first, biotin carboxylase catalyzes the carboxylation of the carrier protein and then the transcarboxylase transfers the carboxyl group to form malonyl-CoA.</text>
</comment>
<keyword evidence="6" id="KW-0092">Biotin</keyword>
<dbReference type="EC" id="6.3.4.14" evidence="2"/>
<dbReference type="InterPro" id="IPR011764">
    <property type="entry name" value="Biotin_carboxylation_dom"/>
</dbReference>
<evidence type="ECO:0000256" key="8">
    <source>
        <dbReference type="PROSITE-ProRule" id="PRU00409"/>
    </source>
</evidence>
<dbReference type="InterPro" id="IPR011761">
    <property type="entry name" value="ATP-grasp"/>
</dbReference>
<keyword evidence="3" id="KW-0436">Ligase</keyword>
<dbReference type="GO" id="GO:0005524">
    <property type="term" value="F:ATP binding"/>
    <property type="evidence" value="ECO:0007669"/>
    <property type="project" value="UniProtKB-UniRule"/>
</dbReference>
<comment type="caution">
    <text evidence="11">The sequence shown here is derived from an EMBL/GenBank/DDBJ whole genome shotgun (WGS) entry which is preliminary data.</text>
</comment>
<dbReference type="FunFam" id="3.40.50.20:FF:000010">
    <property type="entry name" value="Propionyl-CoA carboxylase subunit alpha"/>
    <property type="match status" value="1"/>
</dbReference>
<dbReference type="SUPFAM" id="SSF51246">
    <property type="entry name" value="Rudiment single hybrid motif"/>
    <property type="match status" value="1"/>
</dbReference>
<name>A0A1F5UP17_FRAXR</name>
<comment type="catalytic activity">
    <reaction evidence="7">
        <text>N(6)-biotinyl-L-lysyl-[protein] + hydrogencarbonate + ATP = N(6)-carboxybiotinyl-L-lysyl-[protein] + ADP + phosphate + H(+)</text>
        <dbReference type="Rhea" id="RHEA:13501"/>
        <dbReference type="Rhea" id="RHEA-COMP:10505"/>
        <dbReference type="Rhea" id="RHEA-COMP:10506"/>
        <dbReference type="ChEBI" id="CHEBI:15378"/>
        <dbReference type="ChEBI" id="CHEBI:17544"/>
        <dbReference type="ChEBI" id="CHEBI:30616"/>
        <dbReference type="ChEBI" id="CHEBI:43474"/>
        <dbReference type="ChEBI" id="CHEBI:83144"/>
        <dbReference type="ChEBI" id="CHEBI:83145"/>
        <dbReference type="ChEBI" id="CHEBI:456216"/>
        <dbReference type="EC" id="6.3.4.14"/>
    </reaction>
</comment>
<dbReference type="AlphaFoldDB" id="A0A1F5UP17"/>
<keyword evidence="4 8" id="KW-0547">Nucleotide-binding</keyword>
<evidence type="ECO:0000313" key="11">
    <source>
        <dbReference type="EMBL" id="OGF52859.1"/>
    </source>
</evidence>
<dbReference type="PANTHER" id="PTHR48095">
    <property type="entry name" value="PYRUVATE CARBOXYLASE SUBUNIT A"/>
    <property type="match status" value="1"/>
</dbReference>
<reference evidence="11 12" key="1">
    <citation type="journal article" date="2016" name="Nat. Commun.">
        <title>Thousands of microbial genomes shed light on interconnected biogeochemical processes in an aquifer system.</title>
        <authorList>
            <person name="Anantharaman K."/>
            <person name="Brown C.T."/>
            <person name="Hug L.A."/>
            <person name="Sharon I."/>
            <person name="Castelle C.J."/>
            <person name="Probst A.J."/>
            <person name="Thomas B.C."/>
            <person name="Singh A."/>
            <person name="Wilkins M.J."/>
            <person name="Karaoz U."/>
            <person name="Brodie E.L."/>
            <person name="Williams K.H."/>
            <person name="Hubbard S.S."/>
            <person name="Banfield J.F."/>
        </authorList>
    </citation>
    <scope>NUCLEOTIDE SEQUENCE [LARGE SCALE GENOMIC DNA]</scope>
    <source>
        <strain evidence="12">RBG_16_55_9</strain>
    </source>
</reference>
<dbReference type="InterPro" id="IPR051602">
    <property type="entry name" value="ACC_Biotin_Carboxylase"/>
</dbReference>
<dbReference type="PROSITE" id="PS00867">
    <property type="entry name" value="CPSASE_2"/>
    <property type="match status" value="1"/>
</dbReference>
<dbReference type="Pfam" id="PF02786">
    <property type="entry name" value="CPSase_L_D2"/>
    <property type="match status" value="1"/>
</dbReference>
<dbReference type="Pfam" id="PF00289">
    <property type="entry name" value="Biotin_carb_N"/>
    <property type="match status" value="1"/>
</dbReference>
<dbReference type="Proteomes" id="UP000179157">
    <property type="component" value="Unassembled WGS sequence"/>
</dbReference>
<dbReference type="SUPFAM" id="SSF56059">
    <property type="entry name" value="Glutathione synthetase ATP-binding domain-like"/>
    <property type="match status" value="1"/>
</dbReference>
<dbReference type="EMBL" id="MFGX01000125">
    <property type="protein sequence ID" value="OGF52859.1"/>
    <property type="molecule type" value="Genomic_DNA"/>
</dbReference>
<dbReference type="SMART" id="SM00878">
    <property type="entry name" value="Biotin_carb_C"/>
    <property type="match status" value="1"/>
</dbReference>
<dbReference type="Pfam" id="PF02785">
    <property type="entry name" value="Biotin_carb_C"/>
    <property type="match status" value="1"/>
</dbReference>
<dbReference type="InterPro" id="IPR005482">
    <property type="entry name" value="Biotin_COase_C"/>
</dbReference>
<feature type="domain" description="Biotin carboxylation" evidence="10">
    <location>
        <begin position="1"/>
        <end position="431"/>
    </location>
</feature>
<dbReference type="FunFam" id="3.30.1490.20:FF:000018">
    <property type="entry name" value="Biotin carboxylase"/>
    <property type="match status" value="1"/>
</dbReference>
<evidence type="ECO:0000259" key="9">
    <source>
        <dbReference type="PROSITE" id="PS50975"/>
    </source>
</evidence>
<evidence type="ECO:0000259" key="10">
    <source>
        <dbReference type="PROSITE" id="PS50979"/>
    </source>
</evidence>
<keyword evidence="5 8" id="KW-0067">ATP-binding</keyword>
<dbReference type="PROSITE" id="PS00866">
    <property type="entry name" value="CPSASE_1"/>
    <property type="match status" value="1"/>
</dbReference>
<dbReference type="Gene3D" id="3.30.470.20">
    <property type="entry name" value="ATP-grasp fold, B domain"/>
    <property type="match status" value="1"/>
</dbReference>
<evidence type="ECO:0000256" key="1">
    <source>
        <dbReference type="ARBA" id="ARBA00003761"/>
    </source>
</evidence>
<dbReference type="GO" id="GO:0004075">
    <property type="term" value="F:biotin carboxylase activity"/>
    <property type="evidence" value="ECO:0007669"/>
    <property type="project" value="UniProtKB-EC"/>
</dbReference>
<dbReference type="InterPro" id="IPR011054">
    <property type="entry name" value="Rudment_hybrid_motif"/>
</dbReference>